<dbReference type="GO" id="GO:0016747">
    <property type="term" value="F:acyltransferase activity, transferring groups other than amino-acyl groups"/>
    <property type="evidence" value="ECO:0007669"/>
    <property type="project" value="InterPro"/>
</dbReference>
<dbReference type="Pfam" id="PF01757">
    <property type="entry name" value="Acyl_transf_3"/>
    <property type="match status" value="1"/>
</dbReference>
<keyword evidence="1" id="KW-1133">Transmembrane helix</keyword>
<dbReference type="GO" id="GO:0016020">
    <property type="term" value="C:membrane"/>
    <property type="evidence" value="ECO:0007669"/>
    <property type="project" value="TreeGrafter"/>
</dbReference>
<keyword evidence="3" id="KW-0808">Transferase</keyword>
<name>R9GRD7_9SPHI</name>
<keyword evidence="1" id="KW-0472">Membrane</keyword>
<proteinExistence type="predicted"/>
<feature type="transmembrane region" description="Helical" evidence="1">
    <location>
        <begin position="342"/>
        <end position="363"/>
    </location>
</feature>
<evidence type="ECO:0000256" key="1">
    <source>
        <dbReference type="SAM" id="Phobius"/>
    </source>
</evidence>
<dbReference type="eggNOG" id="COG1835">
    <property type="taxonomic scope" value="Bacteria"/>
</dbReference>
<dbReference type="InterPro" id="IPR050879">
    <property type="entry name" value="Acyltransferase_3"/>
</dbReference>
<keyword evidence="3" id="KW-0012">Acyltransferase</keyword>
<dbReference type="InterPro" id="IPR002656">
    <property type="entry name" value="Acyl_transf_3_dom"/>
</dbReference>
<gene>
    <name evidence="3" type="ORF">ADIARSV_2713</name>
</gene>
<feature type="transmembrane region" description="Helical" evidence="1">
    <location>
        <begin position="213"/>
        <end position="234"/>
    </location>
</feature>
<feature type="domain" description="Acyltransferase 3" evidence="2">
    <location>
        <begin position="21"/>
        <end position="355"/>
    </location>
</feature>
<dbReference type="GO" id="GO:0000271">
    <property type="term" value="P:polysaccharide biosynthetic process"/>
    <property type="evidence" value="ECO:0007669"/>
    <property type="project" value="TreeGrafter"/>
</dbReference>
<feature type="transmembrane region" description="Helical" evidence="1">
    <location>
        <begin position="148"/>
        <end position="168"/>
    </location>
</feature>
<dbReference type="Proteomes" id="UP000014174">
    <property type="component" value="Unassembled WGS sequence"/>
</dbReference>
<keyword evidence="4" id="KW-1185">Reference proteome</keyword>
<feature type="transmembrane region" description="Helical" evidence="1">
    <location>
        <begin position="274"/>
        <end position="297"/>
    </location>
</feature>
<sequence>MLDFSRLDFSNLPEMNKERFVYIDALRGIAIAGVIIVHSASITNVNGLLKQAASLGSMGVQLFFVISAFTIFYSLSKSNGSATQFRDFFIRRLFRIVPVYWLGIVLYTAVYGLGSRGWLDGPELWHYPFHILLINVLHPLTSSSVVPGGWSISCEVLFYMLVPLLYVYLNTSKKLIGFLLIAMVLLPVLNIMLQNYALVHWSGIDRVQLKDFFYRWIPNQLACFTFGILLYKIYEDKRYAGWVSGRVVNLIGVTLIVLALFALQLYYIKIPERIHLYSLVFMCLALLLSVVPWTLFVNGFTVFLGKISYSCYLIHFLVIKQVTVVIGNYFPVLTGHNKGYFLLVLFLSFLITIPLGWLSYTFIELQAVNLGRKLITYLNHTATHEKEMSDLKKSNVKGGKIANP</sequence>
<evidence type="ECO:0000313" key="3">
    <source>
        <dbReference type="EMBL" id="EOR94100.1"/>
    </source>
</evidence>
<evidence type="ECO:0000313" key="4">
    <source>
        <dbReference type="Proteomes" id="UP000014174"/>
    </source>
</evidence>
<feature type="transmembrane region" description="Helical" evidence="1">
    <location>
        <begin position="175"/>
        <end position="193"/>
    </location>
</feature>
<dbReference type="AlphaFoldDB" id="R9GRD7"/>
<feature type="transmembrane region" description="Helical" evidence="1">
    <location>
        <begin position="309"/>
        <end position="330"/>
    </location>
</feature>
<feature type="transmembrane region" description="Helical" evidence="1">
    <location>
        <begin position="93"/>
        <end position="114"/>
    </location>
</feature>
<dbReference type="PANTHER" id="PTHR23028">
    <property type="entry name" value="ACETYLTRANSFERASE"/>
    <property type="match status" value="1"/>
</dbReference>
<feature type="transmembrane region" description="Helical" evidence="1">
    <location>
        <begin position="246"/>
        <end position="268"/>
    </location>
</feature>
<reference evidence="3 4" key="1">
    <citation type="journal article" date="2013" name="Genome Announc.">
        <title>Draft Genome Sequence of Arcticibacter svalbardensis Strain MN12-7T, a Member of the Family Sphingobacteriaceae Isolated from an Arctic Soil Sample.</title>
        <authorList>
            <person name="Shivaji S."/>
            <person name="Ara S."/>
            <person name="Prasad S."/>
            <person name="Manasa B.P."/>
            <person name="Begum Z."/>
            <person name="Singh A."/>
            <person name="Kumar Pinnaka A."/>
        </authorList>
    </citation>
    <scope>NUCLEOTIDE SEQUENCE [LARGE SCALE GENOMIC DNA]</scope>
    <source>
        <strain evidence="3 4">MN12-7</strain>
    </source>
</reference>
<feature type="transmembrane region" description="Helical" evidence="1">
    <location>
        <begin position="20"/>
        <end position="40"/>
    </location>
</feature>
<dbReference type="STRING" id="1150600.ADIARSV_2713"/>
<comment type="caution">
    <text evidence="3">The sequence shown here is derived from an EMBL/GenBank/DDBJ whole genome shotgun (WGS) entry which is preliminary data.</text>
</comment>
<evidence type="ECO:0000259" key="2">
    <source>
        <dbReference type="Pfam" id="PF01757"/>
    </source>
</evidence>
<organism evidence="3 4">
    <name type="scientific">Arcticibacter svalbardensis MN12-7</name>
    <dbReference type="NCBI Taxonomy" id="1150600"/>
    <lineage>
        <taxon>Bacteria</taxon>
        <taxon>Pseudomonadati</taxon>
        <taxon>Bacteroidota</taxon>
        <taxon>Sphingobacteriia</taxon>
        <taxon>Sphingobacteriales</taxon>
        <taxon>Sphingobacteriaceae</taxon>
        <taxon>Arcticibacter</taxon>
    </lineage>
</organism>
<protein>
    <submittedName>
        <fullName evidence="3">Acyltransferase 3</fullName>
    </submittedName>
</protein>
<dbReference type="PANTHER" id="PTHR23028:SF131">
    <property type="entry name" value="BLR2367 PROTEIN"/>
    <property type="match status" value="1"/>
</dbReference>
<keyword evidence="1" id="KW-0812">Transmembrane</keyword>
<accession>R9GRD7</accession>
<feature type="transmembrane region" description="Helical" evidence="1">
    <location>
        <begin position="52"/>
        <end position="73"/>
    </location>
</feature>
<dbReference type="EMBL" id="AQPN01000098">
    <property type="protein sequence ID" value="EOR94100.1"/>
    <property type="molecule type" value="Genomic_DNA"/>
</dbReference>